<evidence type="ECO:0000256" key="6">
    <source>
        <dbReference type="RuleBase" id="RU000682"/>
    </source>
</evidence>
<feature type="compositionally biased region" description="Basic and acidic residues" evidence="7">
    <location>
        <begin position="282"/>
        <end position="295"/>
    </location>
</feature>
<keyword evidence="2 5" id="KW-0238">DNA-binding</keyword>
<feature type="region of interest" description="Disordered" evidence="7">
    <location>
        <begin position="383"/>
        <end position="417"/>
    </location>
</feature>
<dbReference type="PANTHER" id="PTHR45664:SF12">
    <property type="entry name" value="PANCREAS_DUODENUM HOMEOBOX PROTEIN 1"/>
    <property type="match status" value="1"/>
</dbReference>
<evidence type="ECO:0000313" key="10">
    <source>
        <dbReference type="Proteomes" id="UP001642540"/>
    </source>
</evidence>
<feature type="DNA-binding region" description="Homeobox" evidence="5">
    <location>
        <begin position="328"/>
        <end position="387"/>
    </location>
</feature>
<dbReference type="EMBL" id="CAXLJM020000148">
    <property type="protein sequence ID" value="CAL8142252.1"/>
    <property type="molecule type" value="Genomic_DNA"/>
</dbReference>
<evidence type="ECO:0000256" key="3">
    <source>
        <dbReference type="ARBA" id="ARBA00023155"/>
    </source>
</evidence>
<evidence type="ECO:0000259" key="8">
    <source>
        <dbReference type="PROSITE" id="PS50071"/>
    </source>
</evidence>
<feature type="region of interest" description="Disordered" evidence="7">
    <location>
        <begin position="93"/>
        <end position="112"/>
    </location>
</feature>
<feature type="region of interest" description="Disordered" evidence="7">
    <location>
        <begin position="508"/>
        <end position="563"/>
    </location>
</feature>
<keyword evidence="4 5" id="KW-0539">Nucleus</keyword>
<dbReference type="Gene3D" id="1.10.10.60">
    <property type="entry name" value="Homeodomain-like"/>
    <property type="match status" value="1"/>
</dbReference>
<dbReference type="InterPro" id="IPR020479">
    <property type="entry name" value="HD_metazoa"/>
</dbReference>
<evidence type="ECO:0000256" key="5">
    <source>
        <dbReference type="PROSITE-ProRule" id="PRU00108"/>
    </source>
</evidence>
<dbReference type="CDD" id="cd00086">
    <property type="entry name" value="homeodomain"/>
    <property type="match status" value="1"/>
</dbReference>
<keyword evidence="3 5" id="KW-0371">Homeobox</keyword>
<feature type="region of interest" description="Disordered" evidence="7">
    <location>
        <begin position="1"/>
        <end position="37"/>
    </location>
</feature>
<gene>
    <name evidence="9" type="ORF">ODALV1_LOCUS28991</name>
</gene>
<evidence type="ECO:0000256" key="1">
    <source>
        <dbReference type="ARBA" id="ARBA00004123"/>
    </source>
</evidence>
<comment type="caution">
    <text evidence="9">The sequence shown here is derived from an EMBL/GenBank/DDBJ whole genome shotgun (WGS) entry which is preliminary data.</text>
</comment>
<dbReference type="SMART" id="SM00389">
    <property type="entry name" value="HOX"/>
    <property type="match status" value="1"/>
</dbReference>
<protein>
    <recommendedName>
        <fullName evidence="8">Homeobox domain-containing protein</fullName>
    </recommendedName>
</protein>
<dbReference type="Pfam" id="PF00046">
    <property type="entry name" value="Homeodomain"/>
    <property type="match status" value="1"/>
</dbReference>
<feature type="domain" description="Homeobox" evidence="8">
    <location>
        <begin position="326"/>
        <end position="386"/>
    </location>
</feature>
<dbReference type="InterPro" id="IPR017970">
    <property type="entry name" value="Homeobox_CS"/>
</dbReference>
<evidence type="ECO:0000256" key="7">
    <source>
        <dbReference type="SAM" id="MobiDB-lite"/>
    </source>
</evidence>
<name>A0ABP1S3H1_9HEXA</name>
<feature type="compositionally biased region" description="Polar residues" evidence="7">
    <location>
        <begin position="511"/>
        <end position="520"/>
    </location>
</feature>
<accession>A0ABP1S3H1</accession>
<feature type="compositionally biased region" description="Low complexity" evidence="7">
    <location>
        <begin position="8"/>
        <end position="29"/>
    </location>
</feature>
<feature type="region of interest" description="Disordered" evidence="7">
    <location>
        <begin position="252"/>
        <end position="330"/>
    </location>
</feature>
<evidence type="ECO:0000256" key="4">
    <source>
        <dbReference type="ARBA" id="ARBA00023242"/>
    </source>
</evidence>
<comment type="subcellular location">
    <subcellularLocation>
        <location evidence="1 5 6">Nucleus</location>
    </subcellularLocation>
</comment>
<feature type="region of interest" description="Disordered" evidence="7">
    <location>
        <begin position="53"/>
        <end position="80"/>
    </location>
</feature>
<dbReference type="InterPro" id="IPR009057">
    <property type="entry name" value="Homeodomain-like_sf"/>
</dbReference>
<dbReference type="PROSITE" id="PS50071">
    <property type="entry name" value="HOMEOBOX_2"/>
    <property type="match status" value="1"/>
</dbReference>
<evidence type="ECO:0000256" key="2">
    <source>
        <dbReference type="ARBA" id="ARBA00023125"/>
    </source>
</evidence>
<feature type="compositionally biased region" description="Low complexity" evidence="7">
    <location>
        <begin position="522"/>
        <end position="563"/>
    </location>
</feature>
<dbReference type="PRINTS" id="PR00024">
    <property type="entry name" value="HOMEOBOX"/>
</dbReference>
<keyword evidence="10" id="KW-1185">Reference proteome</keyword>
<feature type="compositionally biased region" description="Polar residues" evidence="7">
    <location>
        <begin position="309"/>
        <end position="322"/>
    </location>
</feature>
<proteinExistence type="predicted"/>
<dbReference type="InterPro" id="IPR001356">
    <property type="entry name" value="HD"/>
</dbReference>
<dbReference type="Proteomes" id="UP001642540">
    <property type="component" value="Unassembled WGS sequence"/>
</dbReference>
<sequence length="864" mass="93174">MSRSSPTLEQLQKEQQSSSSSTSQHLQESCDNAGYNHSYRQPVVVKAEPSILTQQGNNPSSSLSPSCYPPSSPGSMRNHNQNSIDIAIQSFVTSDRTAQEQSDRNSSGSTASVITSNISGCLPSYCDSTSVQLHLQSNHNANLRSNSPVAASSAHSIYNIPGTPVGSSGYTGADMQDYLHAPSSYTHHAPQSLQLHQIPSAEWIAAENGDTSSILAAAVAKAELDPIRFQHYESMLTDAHHRALPLALQQPPPSQTNTMGNGMDSWAPWVSSAASGGNGDHPSGDEMSQGHHLNDSIDNCDSVGGNTLKPMQQQPTSSSVNDSTEHPTKRARTAYTSAQLVELEKEFHFNRYLCRPRRIEMAAMLNLTERQIKIWFQNRRMKYKKEQRGSTTPTKSGSVSPGDGSSPSRPSSSSHCDSGNGICGASSITSSSTCANSHNNNSNGSLKTQLLHHENPSSDCVVDYMASAATSASATGPNRNANANDICSSSNNNNCNTEGSSILASFERQEQPNQMDSPSCGSPPNLSLMSMSTSTSGSVSTISASTSSSAPPPLLSTSSSTLPAPNESISQIMCGTSPPPPPPAYKMAEENASTIIKGYANNPHQQQFRKGRDSSGFYEDCSNEADYVSHDTDRLNSKNLTTSSNSIIPPSSFLHTSAQLETGTHPTEELHMKIPDFALPPPHNQQQFYHGFTKSYSHLVPPPPSYYQSVADYGKFGTGDSSEGFSSSSNGLLTPFSTYPDNLHVDHSLKQQFQFSPQYFSSPIPDKQTNGSMTDYEVLNHIQNNTLGSVRQSQLFDLSSYSGGMYTLPNNSPHDSLSKNVSFQNLWNPLRMQDCSGTVVSEVQMEDSHHVNEVNQESATLLNL</sequence>
<dbReference type="SUPFAM" id="SSF46689">
    <property type="entry name" value="Homeodomain-like"/>
    <property type="match status" value="1"/>
</dbReference>
<dbReference type="PROSITE" id="PS00027">
    <property type="entry name" value="HOMEOBOX_1"/>
    <property type="match status" value="1"/>
</dbReference>
<reference evidence="9 10" key="1">
    <citation type="submission" date="2024-08" db="EMBL/GenBank/DDBJ databases">
        <authorList>
            <person name="Cucini C."/>
            <person name="Frati F."/>
        </authorList>
    </citation>
    <scope>NUCLEOTIDE SEQUENCE [LARGE SCALE GENOMIC DNA]</scope>
</reference>
<dbReference type="PANTHER" id="PTHR45664">
    <property type="entry name" value="PROTEIN ZERKNUELLT 1-RELATED"/>
    <property type="match status" value="1"/>
</dbReference>
<evidence type="ECO:0000313" key="9">
    <source>
        <dbReference type="EMBL" id="CAL8142252.1"/>
    </source>
</evidence>
<organism evidence="9 10">
    <name type="scientific">Orchesella dallaii</name>
    <dbReference type="NCBI Taxonomy" id="48710"/>
    <lineage>
        <taxon>Eukaryota</taxon>
        <taxon>Metazoa</taxon>
        <taxon>Ecdysozoa</taxon>
        <taxon>Arthropoda</taxon>
        <taxon>Hexapoda</taxon>
        <taxon>Collembola</taxon>
        <taxon>Entomobryomorpha</taxon>
        <taxon>Entomobryoidea</taxon>
        <taxon>Orchesellidae</taxon>
        <taxon>Orchesellinae</taxon>
        <taxon>Orchesella</taxon>
    </lineage>
</organism>
<feature type="compositionally biased region" description="Low complexity" evidence="7">
    <location>
        <begin position="396"/>
        <end position="414"/>
    </location>
</feature>